<comment type="caution">
    <text evidence="3">The sequence shown here is derived from an EMBL/GenBank/DDBJ whole genome shotgun (WGS) entry which is preliminary data.</text>
</comment>
<accession>A0A9W7C9T3</accession>
<feature type="signal peptide" evidence="2">
    <location>
        <begin position="1"/>
        <end position="24"/>
    </location>
</feature>
<keyword evidence="1" id="KW-0472">Membrane</keyword>
<name>A0A9W7C9T3_9STRA</name>
<protein>
    <submittedName>
        <fullName evidence="3">Uncharacterized protein</fullName>
    </submittedName>
</protein>
<organism evidence="3 4">
    <name type="scientific">Triparma verrucosa</name>
    <dbReference type="NCBI Taxonomy" id="1606542"/>
    <lineage>
        <taxon>Eukaryota</taxon>
        <taxon>Sar</taxon>
        <taxon>Stramenopiles</taxon>
        <taxon>Ochrophyta</taxon>
        <taxon>Bolidophyceae</taxon>
        <taxon>Parmales</taxon>
        <taxon>Triparmaceae</taxon>
        <taxon>Triparma</taxon>
    </lineage>
</organism>
<feature type="transmembrane region" description="Helical" evidence="1">
    <location>
        <begin position="31"/>
        <end position="53"/>
    </location>
</feature>
<reference evidence="4" key="1">
    <citation type="journal article" date="2023" name="Commun. Biol.">
        <title>Genome analysis of Parmales, the sister group of diatoms, reveals the evolutionary specialization of diatoms from phago-mixotrophs to photoautotrophs.</title>
        <authorList>
            <person name="Ban H."/>
            <person name="Sato S."/>
            <person name="Yoshikawa S."/>
            <person name="Yamada K."/>
            <person name="Nakamura Y."/>
            <person name="Ichinomiya M."/>
            <person name="Sato N."/>
            <person name="Blanc-Mathieu R."/>
            <person name="Endo H."/>
            <person name="Kuwata A."/>
            <person name="Ogata H."/>
        </authorList>
    </citation>
    <scope>NUCLEOTIDE SEQUENCE [LARGE SCALE GENOMIC DNA]</scope>
    <source>
        <strain evidence="4">NIES 3699</strain>
    </source>
</reference>
<evidence type="ECO:0000313" key="3">
    <source>
        <dbReference type="EMBL" id="GMI05765.1"/>
    </source>
</evidence>
<dbReference type="AlphaFoldDB" id="A0A9W7C9T3"/>
<evidence type="ECO:0000313" key="4">
    <source>
        <dbReference type="Proteomes" id="UP001165160"/>
    </source>
</evidence>
<evidence type="ECO:0000256" key="1">
    <source>
        <dbReference type="SAM" id="Phobius"/>
    </source>
</evidence>
<dbReference type="EMBL" id="BRXX01000337">
    <property type="protein sequence ID" value="GMI05765.1"/>
    <property type="molecule type" value="Genomic_DNA"/>
</dbReference>
<proteinExistence type="predicted"/>
<feature type="chain" id="PRO_5040866893" evidence="2">
    <location>
        <begin position="25"/>
        <end position="93"/>
    </location>
</feature>
<gene>
    <name evidence="3" type="ORF">TrVE_jg12802</name>
</gene>
<keyword evidence="2" id="KW-0732">Signal</keyword>
<dbReference type="Proteomes" id="UP001165160">
    <property type="component" value="Unassembled WGS sequence"/>
</dbReference>
<keyword evidence="1" id="KW-1133">Transmembrane helix</keyword>
<keyword evidence="4" id="KW-1185">Reference proteome</keyword>
<sequence>MQGGFITITAIVSLYLLSVLGVEGNENSTVLTVGTIGGVSMLFAGLINMTMLVRTGNEQQRSAVVELSIIKEQRSVRGISAGELEEGMFGALI</sequence>
<keyword evidence="1" id="KW-0812">Transmembrane</keyword>
<evidence type="ECO:0000256" key="2">
    <source>
        <dbReference type="SAM" id="SignalP"/>
    </source>
</evidence>